<name>A0A392VN65_9FABA</name>
<evidence type="ECO:0000256" key="1">
    <source>
        <dbReference type="SAM" id="MobiDB-lite"/>
    </source>
</evidence>
<accession>A0A392VN65</accession>
<dbReference type="Proteomes" id="UP000265520">
    <property type="component" value="Unassembled WGS sequence"/>
</dbReference>
<organism evidence="2 3">
    <name type="scientific">Trifolium medium</name>
    <dbReference type="NCBI Taxonomy" id="97028"/>
    <lineage>
        <taxon>Eukaryota</taxon>
        <taxon>Viridiplantae</taxon>
        <taxon>Streptophyta</taxon>
        <taxon>Embryophyta</taxon>
        <taxon>Tracheophyta</taxon>
        <taxon>Spermatophyta</taxon>
        <taxon>Magnoliopsida</taxon>
        <taxon>eudicotyledons</taxon>
        <taxon>Gunneridae</taxon>
        <taxon>Pentapetalae</taxon>
        <taxon>rosids</taxon>
        <taxon>fabids</taxon>
        <taxon>Fabales</taxon>
        <taxon>Fabaceae</taxon>
        <taxon>Papilionoideae</taxon>
        <taxon>50 kb inversion clade</taxon>
        <taxon>NPAAA clade</taxon>
        <taxon>Hologalegina</taxon>
        <taxon>IRL clade</taxon>
        <taxon>Trifolieae</taxon>
        <taxon>Trifolium</taxon>
    </lineage>
</organism>
<comment type="caution">
    <text evidence="2">The sequence shown here is derived from an EMBL/GenBank/DDBJ whole genome shotgun (WGS) entry which is preliminary data.</text>
</comment>
<reference evidence="2 3" key="1">
    <citation type="journal article" date="2018" name="Front. Plant Sci.">
        <title>Red Clover (Trifolium pratense) and Zigzag Clover (T. medium) - A Picture of Genomic Similarities and Differences.</title>
        <authorList>
            <person name="Dluhosova J."/>
            <person name="Istvanek J."/>
            <person name="Nedelnik J."/>
            <person name="Repkova J."/>
        </authorList>
    </citation>
    <scope>NUCLEOTIDE SEQUENCE [LARGE SCALE GENOMIC DNA]</scope>
    <source>
        <strain evidence="3">cv. 10/8</strain>
        <tissue evidence="2">Leaf</tissue>
    </source>
</reference>
<feature type="compositionally biased region" description="Basic and acidic residues" evidence="1">
    <location>
        <begin position="44"/>
        <end position="56"/>
    </location>
</feature>
<keyword evidence="3" id="KW-1185">Reference proteome</keyword>
<evidence type="ECO:0000313" key="2">
    <source>
        <dbReference type="EMBL" id="MCI87850.1"/>
    </source>
</evidence>
<dbReference type="AlphaFoldDB" id="A0A392VN65"/>
<sequence length="56" mass="6309">RREGQTTTSWRQREGKAAALKRNGGRMRREAGDLVGTEMSVEGGEEKKNNDRFGSR</sequence>
<dbReference type="EMBL" id="LXQA011176959">
    <property type="protein sequence ID" value="MCI87850.1"/>
    <property type="molecule type" value="Genomic_DNA"/>
</dbReference>
<evidence type="ECO:0000313" key="3">
    <source>
        <dbReference type="Proteomes" id="UP000265520"/>
    </source>
</evidence>
<feature type="non-terminal residue" evidence="2">
    <location>
        <position position="1"/>
    </location>
</feature>
<protein>
    <submittedName>
        <fullName evidence="2">Uncharacterized protein</fullName>
    </submittedName>
</protein>
<proteinExistence type="predicted"/>
<feature type="region of interest" description="Disordered" evidence="1">
    <location>
        <begin position="1"/>
        <end position="56"/>
    </location>
</feature>
<feature type="compositionally biased region" description="Polar residues" evidence="1">
    <location>
        <begin position="1"/>
        <end position="10"/>
    </location>
</feature>